<accession>A0A838BVT2</accession>
<proteinExistence type="predicted"/>
<protein>
    <submittedName>
        <fullName evidence="1">Uncharacterized protein</fullName>
    </submittedName>
</protein>
<dbReference type="Proteomes" id="UP000572984">
    <property type="component" value="Unassembled WGS sequence"/>
</dbReference>
<comment type="caution">
    <text evidence="1">The sequence shown here is derived from an EMBL/GenBank/DDBJ whole genome shotgun (WGS) entry which is preliminary data.</text>
</comment>
<dbReference type="AlphaFoldDB" id="A0A838BVT2"/>
<evidence type="ECO:0000313" key="2">
    <source>
        <dbReference type="Proteomes" id="UP000572984"/>
    </source>
</evidence>
<gene>
    <name evidence="1" type="ORF">H0S73_23075</name>
</gene>
<evidence type="ECO:0000313" key="1">
    <source>
        <dbReference type="EMBL" id="MBA1158983.1"/>
    </source>
</evidence>
<organism evidence="1 2">
    <name type="scientific">Microvirga mediterraneensis</name>
    <dbReference type="NCBI Taxonomy" id="2754695"/>
    <lineage>
        <taxon>Bacteria</taxon>
        <taxon>Pseudomonadati</taxon>
        <taxon>Pseudomonadota</taxon>
        <taxon>Alphaproteobacteria</taxon>
        <taxon>Hyphomicrobiales</taxon>
        <taxon>Methylobacteriaceae</taxon>
        <taxon>Microvirga</taxon>
    </lineage>
</organism>
<dbReference type="EMBL" id="JACDXJ010000002">
    <property type="protein sequence ID" value="MBA1158983.1"/>
    <property type="molecule type" value="Genomic_DNA"/>
</dbReference>
<name>A0A838BVT2_9HYPH</name>
<sequence>MTAHTATASDRFIAALERLGCVRWRRDGQIVKEQLAEQWKVRPHRFVTPALEKLSPQRAEQVGLALDLCAYGIGAGHPSADALRDAFAEFVRTVPDPKDAQDIRDYFDITERTYRHFSIWTSLEW</sequence>
<keyword evidence="2" id="KW-1185">Reference proteome</keyword>
<dbReference type="RefSeq" id="WP_181054567.1">
    <property type="nucleotide sequence ID" value="NZ_JACDXJ010000002.1"/>
</dbReference>
<reference evidence="1 2" key="1">
    <citation type="submission" date="2020-07" db="EMBL/GenBank/DDBJ databases">
        <title>Draft genome and description of Microvirga mediterraneensis Marseille-Q2068 sp. nov.</title>
        <authorList>
            <person name="Boxberger M."/>
        </authorList>
    </citation>
    <scope>NUCLEOTIDE SEQUENCE [LARGE SCALE GENOMIC DNA]</scope>
    <source>
        <strain evidence="1 2">Marseille-Q2068</strain>
    </source>
</reference>